<dbReference type="NCBIfam" id="NF003818">
    <property type="entry name" value="PRK05409.1"/>
    <property type="match status" value="1"/>
</dbReference>
<comment type="similarity">
    <text evidence="1">Belongs to the UPF0276 family.</text>
</comment>
<proteinExistence type="inferred from homology"/>
<sequence>MTPPPTAGQIKSGHTSAGLGLKPQHYAQALACPAVGPQSGLWFEVHPENYMVEGGPRLAWLDAIRAERPLSLHGVGLSLAGDERPDREHLARFRALIDRYQPFLVSEHLAWSRRGGVYHPDLLPIPRSDAMLDLVCDHVDEAQEALGRSLLIENPTAYLALNGHDWDEVDFLTEIARRTGCGLLVDVNNVHVSAANMGFDAAAWIDAVPGDRVGEIHVAGHRPDPILGQALLIDSHDAPVSEAVWALHRRLVERIGARPTLVERDGDIPEFAELLAEQARAELVLRSPMEQAA</sequence>
<reference evidence="2 3" key="1">
    <citation type="submission" date="2021-01" db="EMBL/GenBank/DDBJ databases">
        <title>Brevundimonas vitis sp. nov., an bacterium isolated from grape (Vitis vinifera).</title>
        <authorList>
            <person name="Jiang L."/>
            <person name="Lee J."/>
        </authorList>
    </citation>
    <scope>NUCLEOTIDE SEQUENCE [LARGE SCALE GENOMIC DNA]</scope>
    <source>
        <strain evidence="2 3">GRTSA-9</strain>
    </source>
</reference>
<name>A0ABX7BNM2_9CAUL</name>
<dbReference type="InterPro" id="IPR036237">
    <property type="entry name" value="Xyl_isomerase-like_sf"/>
</dbReference>
<evidence type="ECO:0000313" key="3">
    <source>
        <dbReference type="Proteomes" id="UP000595448"/>
    </source>
</evidence>
<dbReference type="Gene3D" id="3.20.20.150">
    <property type="entry name" value="Divalent-metal-dependent TIM barrel enzymes"/>
    <property type="match status" value="1"/>
</dbReference>
<dbReference type="EMBL" id="CP067977">
    <property type="protein sequence ID" value="QQQ19151.1"/>
    <property type="molecule type" value="Genomic_DNA"/>
</dbReference>
<dbReference type="SUPFAM" id="SSF51658">
    <property type="entry name" value="Xylose isomerase-like"/>
    <property type="match status" value="1"/>
</dbReference>
<evidence type="ECO:0000313" key="2">
    <source>
        <dbReference type="EMBL" id="QQQ19151.1"/>
    </source>
</evidence>
<dbReference type="InterPro" id="IPR007801">
    <property type="entry name" value="MbnB/TglH/ChrH"/>
</dbReference>
<evidence type="ECO:0000256" key="1">
    <source>
        <dbReference type="HAMAP-Rule" id="MF_00697"/>
    </source>
</evidence>
<protein>
    <recommendedName>
        <fullName evidence="1">UPF0276 protein JIP62_03255</fullName>
    </recommendedName>
</protein>
<dbReference type="Pfam" id="PF05114">
    <property type="entry name" value="MbnB_TglH_ChrH"/>
    <property type="match status" value="1"/>
</dbReference>
<dbReference type="PANTHER" id="PTHR42194:SF1">
    <property type="entry name" value="UPF0276 PROTEIN HI_1600"/>
    <property type="match status" value="1"/>
</dbReference>
<organism evidence="2 3">
    <name type="scientific">Brevundimonas vitisensis</name>
    <dbReference type="NCBI Taxonomy" id="2800818"/>
    <lineage>
        <taxon>Bacteria</taxon>
        <taxon>Pseudomonadati</taxon>
        <taxon>Pseudomonadota</taxon>
        <taxon>Alphaproteobacteria</taxon>
        <taxon>Caulobacterales</taxon>
        <taxon>Caulobacteraceae</taxon>
        <taxon>Brevundimonas</taxon>
    </lineage>
</organism>
<dbReference type="HAMAP" id="MF_00697">
    <property type="entry name" value="UPF0276"/>
    <property type="match status" value="1"/>
</dbReference>
<dbReference type="PANTHER" id="PTHR42194">
    <property type="entry name" value="UPF0276 PROTEIN HI_1600"/>
    <property type="match status" value="1"/>
</dbReference>
<dbReference type="Proteomes" id="UP000595448">
    <property type="component" value="Chromosome"/>
</dbReference>
<gene>
    <name evidence="2" type="ORF">JIP62_03255</name>
</gene>
<dbReference type="RefSeq" id="WP_201103502.1">
    <property type="nucleotide sequence ID" value="NZ_CP067977.1"/>
</dbReference>
<keyword evidence="3" id="KW-1185">Reference proteome</keyword>
<accession>A0ABX7BNM2</accession>